<dbReference type="Proteomes" id="UP000830671">
    <property type="component" value="Chromosome 7"/>
</dbReference>
<sequence length="72" mass="8030">MIGGHMSPCSSRMPLYPFFFVLFTSQNSVRATLTTVLSLYISLKTRGRLNNPFRLECGPLISTPSRGHVLDV</sequence>
<accession>A0A9Q8T5C7</accession>
<protein>
    <submittedName>
        <fullName evidence="1">Uncharacterized protein</fullName>
    </submittedName>
</protein>
<name>A0A9Q8T5C7_9PEZI</name>
<evidence type="ECO:0000313" key="2">
    <source>
        <dbReference type="Proteomes" id="UP000830671"/>
    </source>
</evidence>
<dbReference type="GeneID" id="73347970"/>
<keyword evidence="2" id="KW-1185">Reference proteome</keyword>
<dbReference type="EMBL" id="CP019479">
    <property type="protein sequence ID" value="UQC88502.1"/>
    <property type="molecule type" value="Genomic_DNA"/>
</dbReference>
<dbReference type="AlphaFoldDB" id="A0A9Q8T5C7"/>
<organism evidence="1 2">
    <name type="scientific">Colletotrichum lupini</name>
    <dbReference type="NCBI Taxonomy" id="145971"/>
    <lineage>
        <taxon>Eukaryota</taxon>
        <taxon>Fungi</taxon>
        <taxon>Dikarya</taxon>
        <taxon>Ascomycota</taxon>
        <taxon>Pezizomycotina</taxon>
        <taxon>Sordariomycetes</taxon>
        <taxon>Hypocreomycetidae</taxon>
        <taxon>Glomerellales</taxon>
        <taxon>Glomerellaceae</taxon>
        <taxon>Colletotrichum</taxon>
        <taxon>Colletotrichum acutatum species complex</taxon>
    </lineage>
</organism>
<gene>
    <name evidence="1" type="ORF">CLUP02_14027</name>
</gene>
<dbReference type="KEGG" id="clup:CLUP02_14027"/>
<proteinExistence type="predicted"/>
<dbReference type="RefSeq" id="XP_049150106.1">
    <property type="nucleotide sequence ID" value="XM_049292960.1"/>
</dbReference>
<reference evidence="1" key="1">
    <citation type="journal article" date="2021" name="Mol. Plant Microbe Interact.">
        <title>Complete Genome Sequence of the Plant-Pathogenic Fungus Colletotrichum lupini.</title>
        <authorList>
            <person name="Baroncelli R."/>
            <person name="Pensec F."/>
            <person name="Da Lio D."/>
            <person name="Boufleur T."/>
            <person name="Vicente I."/>
            <person name="Sarrocco S."/>
            <person name="Picot A."/>
            <person name="Baraldi E."/>
            <person name="Sukno S."/>
            <person name="Thon M."/>
            <person name="Le Floch G."/>
        </authorList>
    </citation>
    <scope>NUCLEOTIDE SEQUENCE</scope>
    <source>
        <strain evidence="1">IMI 504893</strain>
    </source>
</reference>
<evidence type="ECO:0000313" key="1">
    <source>
        <dbReference type="EMBL" id="UQC88502.1"/>
    </source>
</evidence>